<organism evidence="1 2">
    <name type="scientific">Xylaria flabelliformis</name>
    <dbReference type="NCBI Taxonomy" id="2512241"/>
    <lineage>
        <taxon>Eukaryota</taxon>
        <taxon>Fungi</taxon>
        <taxon>Dikarya</taxon>
        <taxon>Ascomycota</taxon>
        <taxon>Pezizomycotina</taxon>
        <taxon>Sordariomycetes</taxon>
        <taxon>Xylariomycetidae</taxon>
        <taxon>Xylariales</taxon>
        <taxon>Xylariaceae</taxon>
        <taxon>Xylaria</taxon>
    </lineage>
</organism>
<keyword evidence="2" id="KW-1185">Reference proteome</keyword>
<accession>A0A553HLF9</accession>
<gene>
    <name evidence="1" type="ORF">FHL15_010365</name>
</gene>
<dbReference type="EMBL" id="VFLP01000080">
    <property type="protein sequence ID" value="TRX88795.1"/>
    <property type="molecule type" value="Genomic_DNA"/>
</dbReference>
<dbReference type="Proteomes" id="UP000319160">
    <property type="component" value="Unassembled WGS sequence"/>
</dbReference>
<proteinExistence type="predicted"/>
<dbReference type="AlphaFoldDB" id="A0A553HLF9"/>
<dbReference type="STRING" id="2512241.A0A553HLF9"/>
<comment type="caution">
    <text evidence="1">The sequence shown here is derived from an EMBL/GenBank/DDBJ whole genome shotgun (WGS) entry which is preliminary data.</text>
</comment>
<dbReference type="OrthoDB" id="5220943at2759"/>
<name>A0A553HLF9_9PEZI</name>
<evidence type="ECO:0000313" key="2">
    <source>
        <dbReference type="Proteomes" id="UP000319160"/>
    </source>
</evidence>
<protein>
    <submittedName>
        <fullName evidence="1">Uncharacterized protein</fullName>
    </submittedName>
</protein>
<sequence>MAQLGQVVPTATVGQSVIKFPEYPDFQPTVDVPWITDGQRQTLQALHKMPLQFIARMIVKRAECALLPSHPPDSWINATIANKILKDTDQLEMLIHSIPRKHIRAIVMGTIGWHIAPERGASAEALRGNPYKRNGPGTYIATITIDGRGGRGLSGIEYQTLAEKVEDYLEARDASQVQAQLQTRRMKDLLKWANRIDRFFAHKRASLGTTVLVSTDRAYEKMRDLVKVFRSRHASTIQLDPNAHPIQGMSYVGCAIKDIRDRSASHHHHSTYEQSNYTWWLTMSCIKDMGLLPFVRISHAIRTWEPEQLPLSEILVTVLAQSMIEECGFNAWLPGGTVDSLAPHRNWDGDLIDVMHYRTYLPDQLRETADLLEDFTKKLVSIDELSAGLRRRREDLLLKVWETESMTSLKFTDEDDIRKTMSLRSKLIDETKLADEQLETCMQFFAEMTSRSRKTR</sequence>
<reference evidence="2" key="1">
    <citation type="submission" date="2019-06" db="EMBL/GenBank/DDBJ databases">
        <title>Draft genome sequence of the griseofulvin-producing fungus Xylaria cubensis strain G536.</title>
        <authorList>
            <person name="Mead M.E."/>
            <person name="Raja H.A."/>
            <person name="Steenwyk J.L."/>
            <person name="Knowles S.L."/>
            <person name="Oberlies N.H."/>
            <person name="Rokas A."/>
        </authorList>
    </citation>
    <scope>NUCLEOTIDE SEQUENCE [LARGE SCALE GENOMIC DNA]</scope>
    <source>
        <strain evidence="2">G536</strain>
    </source>
</reference>
<evidence type="ECO:0000313" key="1">
    <source>
        <dbReference type="EMBL" id="TRX88795.1"/>
    </source>
</evidence>